<dbReference type="PANTHER" id="PTHR43584">
    <property type="entry name" value="NUCLEOTIDYL TRANSFERASE"/>
    <property type="match status" value="1"/>
</dbReference>
<keyword evidence="11" id="KW-1133">Transmembrane helix</keyword>
<evidence type="ECO:0000256" key="7">
    <source>
        <dbReference type="ARBA" id="ARBA00022679"/>
    </source>
</evidence>
<comment type="similarity">
    <text evidence="2">In the C-terminal section; belongs to the CDP-alcohol phosphatidyltransferase class-I family.</text>
</comment>
<evidence type="ECO:0000256" key="8">
    <source>
        <dbReference type="ARBA" id="ARBA00022695"/>
    </source>
</evidence>
<dbReference type="GO" id="GO:0016020">
    <property type="term" value="C:membrane"/>
    <property type="evidence" value="ECO:0007669"/>
    <property type="project" value="InterPro"/>
</dbReference>
<evidence type="ECO:0000256" key="2">
    <source>
        <dbReference type="ARBA" id="ARBA00006982"/>
    </source>
</evidence>
<sequence length="430" mass="49497">MKAIILAAGKGERMNSSLPKPLHKLFGLSLIERVIIPLIKAGIKELIVVLGYKGEKIEKYLRKKFRNIKIQFVYNKEYYRGNGVSFLYGAGLLKEKEKFLLLMADHIYSPEIIERVLKEEKPLMVVHNNFNLINNLEKETKVKIDNGYVSDIGRDLKDFDGIDCGIFLLEKNGFSLPKELFSGEIELSYLIKEYVKREKLKAFFIKKNEYVFNVNDQETKEWVSNYLLNNSGKKEDGIISRIINRKISRLLTKILCNYSVQPLVLTIVNFLLTIVASLAFFFSNQLGGLLVQSVSIFDGVDGEIARIKLATTKFGAYLDSVFDRYSDTIIISAIAFTHYLKTNQIWIFLFAFLAIIGSNMSMILKDKERLLFSQNIYHPLIPLSRDLRLFLIFLFSLFNQPFLAIIILAFLTNLSILLRILLIKRIAKED</sequence>
<protein>
    <recommendedName>
        <fullName evidence="6">Bifunctional IPC transferase and DIPP synthase</fullName>
        <ecNumber evidence="4">2.7.7.74</ecNumber>
        <ecNumber evidence="5">2.7.8.34</ecNumber>
    </recommendedName>
</protein>
<evidence type="ECO:0000256" key="3">
    <source>
        <dbReference type="ARBA" id="ARBA00007897"/>
    </source>
</evidence>
<proteinExistence type="inferred from homology"/>
<dbReference type="InterPro" id="IPR000462">
    <property type="entry name" value="CDP-OH_P_trans"/>
</dbReference>
<dbReference type="Gene3D" id="1.20.120.1760">
    <property type="match status" value="1"/>
</dbReference>
<dbReference type="Pfam" id="PF01066">
    <property type="entry name" value="CDP-OH_P_transf"/>
    <property type="match status" value="1"/>
</dbReference>
<keyword evidence="8" id="KW-0548">Nucleotidyltransferase</keyword>
<organism evidence="13">
    <name type="scientific">candidate division WOR-3 bacterium</name>
    <dbReference type="NCBI Taxonomy" id="2052148"/>
    <lineage>
        <taxon>Bacteria</taxon>
        <taxon>Bacteria division WOR-3</taxon>
    </lineage>
</organism>
<reference evidence="13" key="1">
    <citation type="journal article" date="2020" name="mSystems">
        <title>Genome- and Community-Level Interaction Insights into Carbon Utilization and Element Cycling Functions of Hydrothermarchaeota in Hydrothermal Sediment.</title>
        <authorList>
            <person name="Zhou Z."/>
            <person name="Liu Y."/>
            <person name="Xu W."/>
            <person name="Pan J."/>
            <person name="Luo Z.H."/>
            <person name="Li M."/>
        </authorList>
    </citation>
    <scope>NUCLEOTIDE SEQUENCE [LARGE SCALE GENOMIC DNA]</scope>
    <source>
        <strain evidence="13">SpSt-594</strain>
    </source>
</reference>
<dbReference type="GO" id="GO:0008654">
    <property type="term" value="P:phospholipid biosynthetic process"/>
    <property type="evidence" value="ECO:0007669"/>
    <property type="project" value="InterPro"/>
</dbReference>
<dbReference type="GO" id="GO:0016780">
    <property type="term" value="F:phosphotransferase activity, for other substituted phosphate groups"/>
    <property type="evidence" value="ECO:0007669"/>
    <property type="project" value="InterPro"/>
</dbReference>
<comment type="similarity">
    <text evidence="10">Belongs to the CDP-alcohol phosphatidyltransferase class-I family.</text>
</comment>
<evidence type="ECO:0000259" key="12">
    <source>
        <dbReference type="Pfam" id="PF12804"/>
    </source>
</evidence>
<dbReference type="GO" id="GO:0016779">
    <property type="term" value="F:nucleotidyltransferase activity"/>
    <property type="evidence" value="ECO:0007669"/>
    <property type="project" value="UniProtKB-KW"/>
</dbReference>
<dbReference type="Pfam" id="PF12804">
    <property type="entry name" value="NTP_transf_3"/>
    <property type="match status" value="1"/>
</dbReference>
<accession>A0A7C4S103</accession>
<evidence type="ECO:0000256" key="6">
    <source>
        <dbReference type="ARBA" id="ARBA00018322"/>
    </source>
</evidence>
<dbReference type="InterPro" id="IPR050065">
    <property type="entry name" value="GlmU-like"/>
</dbReference>
<keyword evidence="11" id="KW-0472">Membrane</keyword>
<dbReference type="PROSITE" id="PS00379">
    <property type="entry name" value="CDP_ALCOHOL_P_TRANSF"/>
    <property type="match status" value="1"/>
</dbReference>
<dbReference type="InterPro" id="IPR043130">
    <property type="entry name" value="CDP-OH_PTrfase_TM_dom"/>
</dbReference>
<keyword evidence="7 10" id="KW-0808">Transferase</keyword>
<evidence type="ECO:0000256" key="5">
    <source>
        <dbReference type="ARBA" id="ARBA00013268"/>
    </source>
</evidence>
<dbReference type="AlphaFoldDB" id="A0A7C4S103"/>
<keyword evidence="11" id="KW-0812">Transmembrane</keyword>
<comment type="caution">
    <text evidence="13">The sequence shown here is derived from an EMBL/GenBank/DDBJ whole genome shotgun (WGS) entry which is preliminary data.</text>
</comment>
<dbReference type="InterPro" id="IPR025877">
    <property type="entry name" value="MobA-like_NTP_Trfase"/>
</dbReference>
<feature type="transmembrane region" description="Helical" evidence="11">
    <location>
        <begin position="345"/>
        <end position="364"/>
    </location>
</feature>
<evidence type="ECO:0000256" key="10">
    <source>
        <dbReference type="RuleBase" id="RU003750"/>
    </source>
</evidence>
<dbReference type="Gene3D" id="3.90.550.10">
    <property type="entry name" value="Spore Coat Polysaccharide Biosynthesis Protein SpsA, Chain A"/>
    <property type="match status" value="1"/>
</dbReference>
<feature type="transmembrane region" description="Helical" evidence="11">
    <location>
        <begin position="255"/>
        <end position="282"/>
    </location>
</feature>
<dbReference type="PANTHER" id="PTHR43584:SF8">
    <property type="entry name" value="N-ACETYLMURAMATE ALPHA-1-PHOSPHATE URIDYLYLTRANSFERASE"/>
    <property type="match status" value="1"/>
</dbReference>
<evidence type="ECO:0000256" key="9">
    <source>
        <dbReference type="ARBA" id="ARBA00049235"/>
    </source>
</evidence>
<comment type="catalytic activity">
    <reaction evidence="9">
        <text>CDP-1L-myo-inositol + 1D-myo-inositol 3-phosphate = bis(1L-myo-inositol) 3,1'-phosphate 1-phosphate + CMP + H(+)</text>
        <dbReference type="Rhea" id="RHEA:31327"/>
        <dbReference type="ChEBI" id="CHEBI:15378"/>
        <dbReference type="ChEBI" id="CHEBI:58401"/>
        <dbReference type="ChEBI" id="CHEBI:60377"/>
        <dbReference type="ChEBI" id="CHEBI:62573"/>
        <dbReference type="ChEBI" id="CHEBI:62576"/>
        <dbReference type="EC" id="2.7.8.34"/>
    </reaction>
</comment>
<comment type="similarity">
    <text evidence="3">In the N-terminal section; belongs to the MobA family.</text>
</comment>
<feature type="transmembrane region" description="Helical" evidence="11">
    <location>
        <begin position="402"/>
        <end position="422"/>
    </location>
</feature>
<feature type="domain" description="MobA-like NTP transferase" evidence="12">
    <location>
        <begin position="3"/>
        <end position="119"/>
    </location>
</feature>
<comment type="catalytic activity">
    <reaction evidence="1">
        <text>1D-myo-inositol 3-phosphate + CTP + H(+) = CDP-1L-myo-inositol + diphosphate</text>
        <dbReference type="Rhea" id="RHEA:30647"/>
        <dbReference type="ChEBI" id="CHEBI:15378"/>
        <dbReference type="ChEBI" id="CHEBI:33019"/>
        <dbReference type="ChEBI" id="CHEBI:37563"/>
        <dbReference type="ChEBI" id="CHEBI:58401"/>
        <dbReference type="ChEBI" id="CHEBI:62573"/>
        <dbReference type="EC" id="2.7.7.74"/>
    </reaction>
</comment>
<evidence type="ECO:0000256" key="11">
    <source>
        <dbReference type="SAM" id="Phobius"/>
    </source>
</evidence>
<dbReference type="EMBL" id="DSZH01000041">
    <property type="protein sequence ID" value="HGU47102.1"/>
    <property type="molecule type" value="Genomic_DNA"/>
</dbReference>
<dbReference type="InterPro" id="IPR029044">
    <property type="entry name" value="Nucleotide-diphossugar_trans"/>
</dbReference>
<evidence type="ECO:0000256" key="4">
    <source>
        <dbReference type="ARBA" id="ARBA00012504"/>
    </source>
</evidence>
<evidence type="ECO:0000256" key="1">
    <source>
        <dbReference type="ARBA" id="ARBA00000729"/>
    </source>
</evidence>
<dbReference type="EC" id="2.7.7.74" evidence="4"/>
<dbReference type="InterPro" id="IPR048254">
    <property type="entry name" value="CDP_ALCOHOL_P_TRANSF_CS"/>
</dbReference>
<dbReference type="EC" id="2.7.8.34" evidence="5"/>
<gene>
    <name evidence="13" type="ORF">ENT60_00865</name>
</gene>
<evidence type="ECO:0000313" key="13">
    <source>
        <dbReference type="EMBL" id="HGU47102.1"/>
    </source>
</evidence>
<name>A0A7C4S103_UNCW3</name>
<dbReference type="SUPFAM" id="SSF53448">
    <property type="entry name" value="Nucleotide-diphospho-sugar transferases"/>
    <property type="match status" value="1"/>
</dbReference>